<dbReference type="InterPro" id="IPR036390">
    <property type="entry name" value="WH_DNA-bd_sf"/>
</dbReference>
<reference evidence="2" key="1">
    <citation type="submission" date="2024-07" db="EMBL/GenBank/DDBJ databases">
        <title>Identification and characteristics of an arsenic-resistant bacterial isolate, which belongs to a novel species.</title>
        <authorList>
            <person name="Juszczyk A."/>
            <person name="Kowalczyk A."/>
            <person name="Was K."/>
            <person name="Kosowicz W."/>
            <person name="Budzyn A."/>
            <person name="Latowski D."/>
        </authorList>
    </citation>
    <scope>NUCLEOTIDE SEQUENCE</scope>
    <source>
        <strain evidence="2">As8PL</strain>
        <plasmid evidence="2">unnamed</plasmid>
    </source>
</reference>
<evidence type="ECO:0000313" key="2">
    <source>
        <dbReference type="EMBL" id="XDI35165.1"/>
    </source>
</evidence>
<keyword evidence="2" id="KW-0614">Plasmid</keyword>
<proteinExistence type="predicted"/>
<organism evidence="2">
    <name type="scientific">Alkalihalophilus sp. As8PL</name>
    <dbReference type="NCBI Taxonomy" id="3237103"/>
    <lineage>
        <taxon>Bacteria</taxon>
        <taxon>Bacillati</taxon>
        <taxon>Bacillota</taxon>
        <taxon>Bacilli</taxon>
        <taxon>Bacillales</taxon>
        <taxon>Bacillaceae</taxon>
        <taxon>Alkalihalophilus</taxon>
    </lineage>
</organism>
<dbReference type="PANTHER" id="PTHR33169:SF14">
    <property type="entry name" value="TRANSCRIPTIONAL REGULATOR RV3488"/>
    <property type="match status" value="1"/>
</dbReference>
<accession>A0AB39BNZ8</accession>
<evidence type="ECO:0000259" key="1">
    <source>
        <dbReference type="Pfam" id="PF03551"/>
    </source>
</evidence>
<dbReference type="InterPro" id="IPR052509">
    <property type="entry name" value="Metal_resp_DNA-bind_regulator"/>
</dbReference>
<dbReference type="AlphaFoldDB" id="A0AB39BNZ8"/>
<name>A0AB39BNZ8_9BACI</name>
<dbReference type="InterPro" id="IPR036388">
    <property type="entry name" value="WH-like_DNA-bd_sf"/>
</dbReference>
<feature type="domain" description="Transcription regulator PadR N-terminal" evidence="1">
    <location>
        <begin position="17"/>
        <end position="89"/>
    </location>
</feature>
<dbReference type="SUPFAM" id="SSF46785">
    <property type="entry name" value="Winged helix' DNA-binding domain"/>
    <property type="match status" value="1"/>
</dbReference>
<dbReference type="EMBL" id="CP162550">
    <property type="protein sequence ID" value="XDI35165.1"/>
    <property type="molecule type" value="Genomic_DNA"/>
</dbReference>
<dbReference type="Gene3D" id="1.10.10.10">
    <property type="entry name" value="Winged helix-like DNA-binding domain superfamily/Winged helix DNA-binding domain"/>
    <property type="match status" value="1"/>
</dbReference>
<dbReference type="InterPro" id="IPR005149">
    <property type="entry name" value="Tscrpt_reg_PadR_N"/>
</dbReference>
<dbReference type="RefSeq" id="WP_368502781.1">
    <property type="nucleotide sequence ID" value="NZ_CP162550.1"/>
</dbReference>
<protein>
    <submittedName>
        <fullName evidence="2">PadR family transcriptional regulator</fullName>
    </submittedName>
</protein>
<gene>
    <name evidence="2" type="ORF">AB3N04_00130</name>
</gene>
<geneLocation type="plasmid" evidence="2">
    <name>unnamed</name>
</geneLocation>
<dbReference type="Pfam" id="PF03551">
    <property type="entry name" value="PadR"/>
    <property type="match status" value="1"/>
</dbReference>
<sequence length="113" mass="13390">METISKEMMKGNIDTILLALLKDKDLYGYELTKYVRFKTQNQYEMKEATLYLSLKRLEKKGLVTSYWGDEKGAGGRRKYYQLTKQGELEILRKKKEWTLMNNIMQLCFEGVDN</sequence>
<dbReference type="PANTHER" id="PTHR33169">
    <property type="entry name" value="PADR-FAMILY TRANSCRIPTIONAL REGULATOR"/>
    <property type="match status" value="1"/>
</dbReference>